<protein>
    <recommendedName>
        <fullName evidence="3">DUF7812 domain-containing protein</fullName>
    </recommendedName>
</protein>
<keyword evidence="5" id="KW-1185">Reference proteome</keyword>
<keyword evidence="2" id="KW-0732">Signal</keyword>
<feature type="region of interest" description="Disordered" evidence="1">
    <location>
        <begin position="192"/>
        <end position="215"/>
    </location>
</feature>
<evidence type="ECO:0000256" key="2">
    <source>
        <dbReference type="SAM" id="SignalP"/>
    </source>
</evidence>
<dbReference type="EMBL" id="BDQV01001788">
    <property type="protein sequence ID" value="GAY34867.1"/>
    <property type="molecule type" value="Genomic_DNA"/>
</dbReference>
<dbReference type="Pfam" id="PF25104">
    <property type="entry name" value="DUF7812"/>
    <property type="match status" value="1"/>
</dbReference>
<reference evidence="4 5" key="1">
    <citation type="journal article" date="2017" name="Front. Genet.">
        <title>Draft sequencing of the heterozygous diploid genome of Satsuma (Citrus unshiu Marc.) using a hybrid assembly approach.</title>
        <authorList>
            <person name="Shimizu T."/>
            <person name="Tanizawa Y."/>
            <person name="Mochizuki T."/>
            <person name="Nagasaki H."/>
            <person name="Yoshioka T."/>
            <person name="Toyoda A."/>
            <person name="Fujiyama A."/>
            <person name="Kaminuma E."/>
            <person name="Nakamura Y."/>
        </authorList>
    </citation>
    <scope>NUCLEOTIDE SEQUENCE [LARGE SCALE GENOMIC DNA]</scope>
    <source>
        <strain evidence="5">cv. Miyagawa wase</strain>
    </source>
</reference>
<evidence type="ECO:0000259" key="3">
    <source>
        <dbReference type="Pfam" id="PF25104"/>
    </source>
</evidence>
<dbReference type="AlphaFoldDB" id="A0A2H5N4H9"/>
<feature type="signal peptide" evidence="2">
    <location>
        <begin position="1"/>
        <end position="19"/>
    </location>
</feature>
<dbReference type="InterPro" id="IPR056714">
    <property type="entry name" value="DUF7812"/>
</dbReference>
<sequence length="215" mass="24244">ANKPLLLRCCMVILDLVWASGPKSFDTKMGQVHFDTLVGLISVEVSREMRKRIVCQLPKLFLVNYITSVFAGISNQSVVSAFARGFTRELLMHKSLQGSAFFGLIDSASSTSKGYSVCHFAHWRLLELCWEDAAVDSVQFLDWDLFHLNLQAKHQKGFTGAEDQAQNCFKIHNISEVCTWGRDMFKVYSKRNNDNQTRTSGKLPVPVNDMESSKA</sequence>
<comment type="caution">
    <text evidence="4">The sequence shown here is derived from an EMBL/GenBank/DDBJ whole genome shotgun (WGS) entry which is preliminary data.</text>
</comment>
<gene>
    <name evidence="4" type="ORF">CUMW_277310</name>
</gene>
<evidence type="ECO:0000256" key="1">
    <source>
        <dbReference type="SAM" id="MobiDB-lite"/>
    </source>
</evidence>
<name>A0A2H5N4H9_CITUN</name>
<organism evidence="4 5">
    <name type="scientific">Citrus unshiu</name>
    <name type="common">Satsuma mandarin</name>
    <name type="synonym">Citrus nobilis var. unshiu</name>
    <dbReference type="NCBI Taxonomy" id="55188"/>
    <lineage>
        <taxon>Eukaryota</taxon>
        <taxon>Viridiplantae</taxon>
        <taxon>Streptophyta</taxon>
        <taxon>Embryophyta</taxon>
        <taxon>Tracheophyta</taxon>
        <taxon>Spermatophyta</taxon>
        <taxon>Magnoliopsida</taxon>
        <taxon>eudicotyledons</taxon>
        <taxon>Gunneridae</taxon>
        <taxon>Pentapetalae</taxon>
        <taxon>rosids</taxon>
        <taxon>malvids</taxon>
        <taxon>Sapindales</taxon>
        <taxon>Rutaceae</taxon>
        <taxon>Aurantioideae</taxon>
        <taxon>Citrus</taxon>
    </lineage>
</organism>
<accession>A0A2H5N4H9</accession>
<feature type="chain" id="PRO_5014180229" description="DUF7812 domain-containing protein" evidence="2">
    <location>
        <begin position="20"/>
        <end position="215"/>
    </location>
</feature>
<evidence type="ECO:0000313" key="4">
    <source>
        <dbReference type="EMBL" id="GAY34867.1"/>
    </source>
</evidence>
<evidence type="ECO:0000313" key="5">
    <source>
        <dbReference type="Proteomes" id="UP000236630"/>
    </source>
</evidence>
<dbReference type="Proteomes" id="UP000236630">
    <property type="component" value="Unassembled WGS sequence"/>
</dbReference>
<feature type="domain" description="DUF7812" evidence="3">
    <location>
        <begin position="5"/>
        <end position="123"/>
    </location>
</feature>
<proteinExistence type="predicted"/>
<feature type="non-terminal residue" evidence="4">
    <location>
        <position position="1"/>
    </location>
</feature>